<reference evidence="1 2" key="1">
    <citation type="submission" date="2015-11" db="EMBL/GenBank/DDBJ databases">
        <title>Genomic analysis of 38 Legionella species identifies large and diverse effector repertoires.</title>
        <authorList>
            <person name="Burstein D."/>
            <person name="Amaro F."/>
            <person name="Zusman T."/>
            <person name="Lifshitz Z."/>
            <person name="Cohen O."/>
            <person name="Gilbert J.A."/>
            <person name="Pupko T."/>
            <person name="Shuman H.A."/>
            <person name="Segal G."/>
        </authorList>
    </citation>
    <scope>NUCLEOTIDE SEQUENCE [LARGE SCALE GENOMIC DNA]</scope>
    <source>
        <strain evidence="1 2">ATCC 51914</strain>
    </source>
</reference>
<dbReference type="RefSeq" id="WP_058479195.1">
    <property type="nucleotide sequence ID" value="NZ_CAAAIQ010000003.1"/>
</dbReference>
<accession>A0A0W1AND8</accession>
<dbReference type="AlphaFoldDB" id="A0A0W1AND8"/>
<protein>
    <submittedName>
        <fullName evidence="1">Uncharacterized protein</fullName>
    </submittedName>
</protein>
<gene>
    <name evidence="1" type="ORF">Lwal_0337</name>
</gene>
<sequence>MDSKLDDQRTTLKTESFSVPWLETLDIPFKYTPEILMFFARFLSPGLEAKFKLKNLVAQGKSILEANYQVISKAKEAANEIPKLYILYTIEGGYLYINSISWDDLVGKWEISHYPISLSSLNESSLDKNGIPVVINLIHSHLRGLNNAEQSSQFTLEQRHFVILDSDCINSCFDHMIRSNFIENLNAIAVLVNSCPKSPKALQIHQLIVDHCLAEAKQDVQFRYMSTLQQVFKVAHNSFYRVAENEFHNENIEKALRCLKICAKNGYYFRELAEKIFKAIELQARDSKSSMTLDKPSMDSDTIQEILINSSPLVFIRTATALGKTYIKGREEQLIANSLGKNGIFTPDNQTIGTGNTHQGTHLSL</sequence>
<comment type="caution">
    <text evidence="1">The sequence shown here is derived from an EMBL/GenBank/DDBJ whole genome shotgun (WGS) entry which is preliminary data.</text>
</comment>
<evidence type="ECO:0000313" key="1">
    <source>
        <dbReference type="EMBL" id="KTD82859.1"/>
    </source>
</evidence>
<keyword evidence="2" id="KW-1185">Reference proteome</keyword>
<dbReference type="Proteomes" id="UP000054729">
    <property type="component" value="Unassembled WGS sequence"/>
</dbReference>
<dbReference type="PATRIC" id="fig|66969.6.peg.366"/>
<dbReference type="EMBL" id="LNZB01000006">
    <property type="protein sequence ID" value="KTD82859.1"/>
    <property type="molecule type" value="Genomic_DNA"/>
</dbReference>
<evidence type="ECO:0000313" key="2">
    <source>
        <dbReference type="Proteomes" id="UP000054729"/>
    </source>
</evidence>
<dbReference type="STRING" id="66969.Lwal_0337"/>
<organism evidence="1 2">
    <name type="scientific">Legionella waltersii</name>
    <dbReference type="NCBI Taxonomy" id="66969"/>
    <lineage>
        <taxon>Bacteria</taxon>
        <taxon>Pseudomonadati</taxon>
        <taxon>Pseudomonadota</taxon>
        <taxon>Gammaproteobacteria</taxon>
        <taxon>Legionellales</taxon>
        <taxon>Legionellaceae</taxon>
        <taxon>Legionella</taxon>
    </lineage>
</organism>
<proteinExistence type="predicted"/>
<name>A0A0W1AND8_9GAMM</name>